<dbReference type="PANTHER" id="PTHR47359">
    <property type="entry name" value="PEPTIDOGLYCAN DL-ENDOPEPTIDASE CWLO"/>
    <property type="match status" value="1"/>
</dbReference>
<dbReference type="SUPFAM" id="SSF54001">
    <property type="entry name" value="Cysteine proteinases"/>
    <property type="match status" value="1"/>
</dbReference>
<feature type="domain" description="NlpC/P60" evidence="5">
    <location>
        <begin position="203"/>
        <end position="347"/>
    </location>
</feature>
<accession>A0A3S2V5W0</accession>
<evidence type="ECO:0000256" key="1">
    <source>
        <dbReference type="ARBA" id="ARBA00007074"/>
    </source>
</evidence>
<evidence type="ECO:0000313" key="6">
    <source>
        <dbReference type="EMBL" id="RVU15139.1"/>
    </source>
</evidence>
<protein>
    <submittedName>
        <fullName evidence="6">Glycoside hydrolase</fullName>
    </submittedName>
</protein>
<evidence type="ECO:0000256" key="4">
    <source>
        <dbReference type="ARBA" id="ARBA00022807"/>
    </source>
</evidence>
<evidence type="ECO:0000256" key="2">
    <source>
        <dbReference type="ARBA" id="ARBA00022670"/>
    </source>
</evidence>
<dbReference type="InterPro" id="IPR031304">
    <property type="entry name" value="SLT_2"/>
</dbReference>
<dbReference type="Gene3D" id="1.10.530.10">
    <property type="match status" value="1"/>
</dbReference>
<gene>
    <name evidence="6" type="ORF">EOT10_39820</name>
</gene>
<keyword evidence="2" id="KW-0645">Protease</keyword>
<dbReference type="GO" id="GO:0006508">
    <property type="term" value="P:proteolysis"/>
    <property type="evidence" value="ECO:0007669"/>
    <property type="project" value="UniProtKB-KW"/>
</dbReference>
<dbReference type="InterPro" id="IPR038765">
    <property type="entry name" value="Papain-like_cys_pep_sf"/>
</dbReference>
<dbReference type="SUPFAM" id="SSF53955">
    <property type="entry name" value="Lysozyme-like"/>
    <property type="match status" value="1"/>
</dbReference>
<dbReference type="InterPro" id="IPR023346">
    <property type="entry name" value="Lysozyme-like_dom_sf"/>
</dbReference>
<dbReference type="CDD" id="cd13399">
    <property type="entry name" value="Slt35-like"/>
    <property type="match status" value="1"/>
</dbReference>
<dbReference type="GO" id="GO:0008234">
    <property type="term" value="F:cysteine-type peptidase activity"/>
    <property type="evidence" value="ECO:0007669"/>
    <property type="project" value="UniProtKB-KW"/>
</dbReference>
<evidence type="ECO:0000256" key="3">
    <source>
        <dbReference type="ARBA" id="ARBA00022801"/>
    </source>
</evidence>
<organism evidence="6 7">
    <name type="scientific">Streptomyces antnestii</name>
    <dbReference type="NCBI Taxonomy" id="2494256"/>
    <lineage>
        <taxon>Bacteria</taxon>
        <taxon>Bacillati</taxon>
        <taxon>Actinomycetota</taxon>
        <taxon>Actinomycetes</taxon>
        <taxon>Kitasatosporales</taxon>
        <taxon>Streptomycetaceae</taxon>
        <taxon>Streptomyces</taxon>
    </lineage>
</organism>
<keyword evidence="7" id="KW-1185">Reference proteome</keyword>
<dbReference type="PROSITE" id="PS51935">
    <property type="entry name" value="NLPC_P60"/>
    <property type="match status" value="1"/>
</dbReference>
<dbReference type="Proteomes" id="UP000283128">
    <property type="component" value="Unassembled WGS sequence"/>
</dbReference>
<dbReference type="InterPro" id="IPR000064">
    <property type="entry name" value="NLP_P60_dom"/>
</dbReference>
<comment type="caution">
    <text evidence="6">The sequence shown here is derived from an EMBL/GenBank/DDBJ whole genome shotgun (WGS) entry which is preliminary data.</text>
</comment>
<proteinExistence type="inferred from homology"/>
<comment type="similarity">
    <text evidence="1">Belongs to the peptidase C40 family.</text>
</comment>
<evidence type="ECO:0000313" key="7">
    <source>
        <dbReference type="Proteomes" id="UP000283128"/>
    </source>
</evidence>
<reference evidence="6 7" key="1">
    <citation type="submission" date="2019-01" db="EMBL/GenBank/DDBJ databases">
        <title>Genome sequences of Streptomyces and Rhizobium isolates collected from root and soil.</title>
        <authorList>
            <person name="Chhettri S."/>
            <person name="Sevigny J.L."/>
            <person name="Sen A."/>
            <person name="Ennis N."/>
            <person name="Tisa L."/>
        </authorList>
    </citation>
    <scope>NUCLEOTIDE SEQUENCE [LARGE SCALE GENOMIC DNA]</scope>
    <source>
        <strain evidence="6 7">San01</strain>
    </source>
</reference>
<dbReference type="Pfam" id="PF13406">
    <property type="entry name" value="SLT_2"/>
    <property type="match status" value="1"/>
</dbReference>
<dbReference type="Gene3D" id="3.90.1720.10">
    <property type="entry name" value="endopeptidase domain like (from Nostoc punctiforme)"/>
    <property type="match status" value="1"/>
</dbReference>
<dbReference type="PANTHER" id="PTHR47359:SF3">
    <property type="entry name" value="NLP_P60 DOMAIN-CONTAINING PROTEIN-RELATED"/>
    <property type="match status" value="1"/>
</dbReference>
<dbReference type="InterPro" id="IPR051794">
    <property type="entry name" value="PG_Endopeptidase_C40"/>
</dbReference>
<dbReference type="EMBL" id="RZYA01000035">
    <property type="protein sequence ID" value="RVU15139.1"/>
    <property type="molecule type" value="Genomic_DNA"/>
</dbReference>
<dbReference type="AlphaFoldDB" id="A0A3S2V5W0"/>
<keyword evidence="4" id="KW-0788">Thiol protease</keyword>
<sequence>MAVPVLFVAFAAAREPATAPAMETVGKVSGIPQRMLAAYQSAAAQLPGQVPQCKGMRWPILAGIAKIESNHAAGRKIADNGDITPHILGPLLDGSGVGGNTTAYPEGNNRAMGPFQFMPSTWTGSGRDGNGDGRKNPHNADDAALGAAVYLCGNGRNLTDRAQLKAAIFQYNHSDAYVADVLSWIDRYSQLGNGTIRLGAHATGDARTVITSALGEQGTPYSWGGGGPKGPTKGTCCSPSGKSGAGIAGYDCSGLTTYAYAQVGISLPRTAAAQSQHGKRIPASRGVGALKPGDLVFFAYDPTSDTTIYHVGIYLGYGQMINAARPGTTVRAEAIWDHGFAGGARLL</sequence>
<keyword evidence="3 6" id="KW-0378">Hydrolase</keyword>
<evidence type="ECO:0000259" key="5">
    <source>
        <dbReference type="PROSITE" id="PS51935"/>
    </source>
</evidence>
<dbReference type="Pfam" id="PF00877">
    <property type="entry name" value="NLPC_P60"/>
    <property type="match status" value="1"/>
</dbReference>
<name>A0A3S2V5W0_9ACTN</name>
<dbReference type="OrthoDB" id="5244330at2"/>